<dbReference type="EMBL" id="JASJOU010000005">
    <property type="protein sequence ID" value="MDJ1502148.1"/>
    <property type="molecule type" value="Genomic_DNA"/>
</dbReference>
<evidence type="ECO:0000313" key="11">
    <source>
        <dbReference type="Proteomes" id="UP001232063"/>
    </source>
</evidence>
<dbReference type="PRINTS" id="PR00606">
    <property type="entry name" value="CYTCHROMECID"/>
</dbReference>
<dbReference type="InterPro" id="IPR002324">
    <property type="entry name" value="Cyt_c_ID"/>
</dbReference>
<proteinExistence type="predicted"/>
<dbReference type="InterPro" id="IPR000601">
    <property type="entry name" value="PKD_dom"/>
</dbReference>
<dbReference type="Gene3D" id="2.60.40.10">
    <property type="entry name" value="Immunoglobulins"/>
    <property type="match status" value="1"/>
</dbReference>
<feature type="binding site" description="covalent" evidence="6">
    <location>
        <position position="670"/>
    </location>
    <ligand>
        <name>heme c</name>
        <dbReference type="ChEBI" id="CHEBI:61717"/>
    </ligand>
</feature>
<keyword evidence="3 6" id="KW-0479">Metal-binding</keyword>
<dbReference type="PROSITE" id="PS51007">
    <property type="entry name" value="CYTC"/>
    <property type="match status" value="1"/>
</dbReference>
<evidence type="ECO:0000256" key="7">
    <source>
        <dbReference type="SAM" id="MobiDB-lite"/>
    </source>
</evidence>
<reference evidence="10" key="1">
    <citation type="submission" date="2023-05" db="EMBL/GenBank/DDBJ databases">
        <authorList>
            <person name="Zhang X."/>
        </authorList>
    </citation>
    <scope>NUCLEOTIDE SEQUENCE</scope>
    <source>
        <strain evidence="10">BD1B2-1</strain>
    </source>
</reference>
<dbReference type="GO" id="GO:0009055">
    <property type="term" value="F:electron transfer activity"/>
    <property type="evidence" value="ECO:0007669"/>
    <property type="project" value="InterPro"/>
</dbReference>
<comment type="caution">
    <text evidence="10">The sequence shown here is derived from an EMBL/GenBank/DDBJ whole genome shotgun (WGS) entry which is preliminary data.</text>
</comment>
<dbReference type="InterPro" id="IPR012938">
    <property type="entry name" value="Glc/Sorbosone_DH"/>
</dbReference>
<dbReference type="CDD" id="cd04084">
    <property type="entry name" value="CBM6_xylanase-like"/>
    <property type="match status" value="1"/>
</dbReference>
<dbReference type="Pfam" id="PF00034">
    <property type="entry name" value="Cytochrom_C"/>
    <property type="match status" value="1"/>
</dbReference>
<keyword evidence="2 6" id="KW-0349">Heme</keyword>
<feature type="region of interest" description="Disordered" evidence="7">
    <location>
        <begin position="194"/>
        <end position="227"/>
    </location>
</feature>
<evidence type="ECO:0000256" key="4">
    <source>
        <dbReference type="ARBA" id="ARBA00022982"/>
    </source>
</evidence>
<dbReference type="SUPFAM" id="SSF50952">
    <property type="entry name" value="Soluble quinoprotein glucose dehydrogenase"/>
    <property type="match status" value="1"/>
</dbReference>
<name>A0AAE3R7C5_9BACT</name>
<dbReference type="SUPFAM" id="SSF46626">
    <property type="entry name" value="Cytochrome c"/>
    <property type="match status" value="1"/>
</dbReference>
<dbReference type="AlphaFoldDB" id="A0AAE3R7C5"/>
<comment type="PTM">
    <text evidence="6">Binds 1 heme c group covalently per subunit.</text>
</comment>
<accession>A0AAE3R7C5</accession>
<evidence type="ECO:0000313" key="10">
    <source>
        <dbReference type="EMBL" id="MDJ1502148.1"/>
    </source>
</evidence>
<keyword evidence="5 6" id="KW-0408">Iron</keyword>
<dbReference type="Gene3D" id="2.60.120.260">
    <property type="entry name" value="Galactose-binding domain-like"/>
    <property type="match status" value="1"/>
</dbReference>
<gene>
    <name evidence="10" type="ORF">QNI22_15890</name>
</gene>
<dbReference type="GO" id="GO:0020037">
    <property type="term" value="F:heme binding"/>
    <property type="evidence" value="ECO:0007669"/>
    <property type="project" value="InterPro"/>
</dbReference>
<evidence type="ECO:0000256" key="1">
    <source>
        <dbReference type="ARBA" id="ARBA00022448"/>
    </source>
</evidence>
<evidence type="ECO:0000259" key="9">
    <source>
        <dbReference type="PROSITE" id="PS51007"/>
    </source>
</evidence>
<keyword evidence="4" id="KW-0249">Electron transport</keyword>
<dbReference type="Gene3D" id="2.120.10.30">
    <property type="entry name" value="TolB, C-terminal domain"/>
    <property type="match status" value="1"/>
</dbReference>
<organism evidence="10 11">
    <name type="scientific">Xanthocytophaga agilis</name>
    <dbReference type="NCBI Taxonomy" id="3048010"/>
    <lineage>
        <taxon>Bacteria</taxon>
        <taxon>Pseudomonadati</taxon>
        <taxon>Bacteroidota</taxon>
        <taxon>Cytophagia</taxon>
        <taxon>Cytophagales</taxon>
        <taxon>Rhodocytophagaceae</taxon>
        <taxon>Xanthocytophaga</taxon>
    </lineage>
</organism>
<evidence type="ECO:0000256" key="5">
    <source>
        <dbReference type="ARBA" id="ARBA00023004"/>
    </source>
</evidence>
<evidence type="ECO:0000256" key="6">
    <source>
        <dbReference type="PIRSR" id="PIRSR602324-1"/>
    </source>
</evidence>
<dbReference type="InterPro" id="IPR011042">
    <property type="entry name" value="6-blade_b-propeller_TolB-like"/>
</dbReference>
<dbReference type="InterPro" id="IPR022409">
    <property type="entry name" value="PKD/Chitinase_dom"/>
</dbReference>
<dbReference type="InterPro" id="IPR011041">
    <property type="entry name" value="Quinoprot_gluc/sorb_DH_b-prop"/>
</dbReference>
<dbReference type="InterPro" id="IPR036909">
    <property type="entry name" value="Cyt_c-like_dom_sf"/>
</dbReference>
<evidence type="ECO:0000256" key="3">
    <source>
        <dbReference type="ARBA" id="ARBA00022723"/>
    </source>
</evidence>
<dbReference type="SUPFAM" id="SSF49299">
    <property type="entry name" value="PKD domain"/>
    <property type="match status" value="1"/>
</dbReference>
<dbReference type="PANTHER" id="PTHR19328:SF75">
    <property type="entry name" value="ALDOSE SUGAR DEHYDROGENASE YLII"/>
    <property type="match status" value="1"/>
</dbReference>
<dbReference type="SMART" id="SM00089">
    <property type="entry name" value="PKD"/>
    <property type="match status" value="1"/>
</dbReference>
<feature type="binding site" description="covalent" evidence="6">
    <location>
        <position position="666"/>
    </location>
    <ligand>
        <name>heme c</name>
        <dbReference type="ChEBI" id="CHEBI:61717"/>
    </ligand>
</feature>
<protein>
    <submittedName>
        <fullName evidence="10">PQQ-dependent sugar dehydrogenase</fullName>
    </submittedName>
</protein>
<dbReference type="GO" id="GO:0005506">
    <property type="term" value="F:iron ion binding"/>
    <property type="evidence" value="ECO:0007669"/>
    <property type="project" value="InterPro"/>
</dbReference>
<dbReference type="CDD" id="cd00146">
    <property type="entry name" value="PKD"/>
    <property type="match status" value="1"/>
</dbReference>
<keyword evidence="1" id="KW-0813">Transport</keyword>
<feature type="domain" description="Cytochrome c" evidence="9">
    <location>
        <begin position="652"/>
        <end position="737"/>
    </location>
</feature>
<evidence type="ECO:0000256" key="2">
    <source>
        <dbReference type="ARBA" id="ARBA00022617"/>
    </source>
</evidence>
<dbReference type="InterPro" id="IPR009056">
    <property type="entry name" value="Cyt_c-like_dom"/>
</dbReference>
<dbReference type="RefSeq" id="WP_314512036.1">
    <property type="nucleotide sequence ID" value="NZ_JASJOU010000005.1"/>
</dbReference>
<feature type="binding site" description="covalent" evidence="6">
    <location>
        <position position="715"/>
    </location>
    <ligand>
        <name>heme c</name>
        <dbReference type="ChEBI" id="CHEBI:61717"/>
    </ligand>
</feature>
<dbReference type="InterPro" id="IPR013783">
    <property type="entry name" value="Ig-like_fold"/>
</dbReference>
<dbReference type="Pfam" id="PF07995">
    <property type="entry name" value="GSDH"/>
    <property type="match status" value="1"/>
</dbReference>
<dbReference type="PROSITE" id="PS50093">
    <property type="entry name" value="PKD"/>
    <property type="match status" value="1"/>
</dbReference>
<dbReference type="Gene3D" id="1.10.760.10">
    <property type="entry name" value="Cytochrome c-like domain"/>
    <property type="match status" value="1"/>
</dbReference>
<dbReference type="Proteomes" id="UP001232063">
    <property type="component" value="Unassembled WGS sequence"/>
</dbReference>
<keyword evidence="11" id="KW-1185">Reference proteome</keyword>
<dbReference type="InterPro" id="IPR035986">
    <property type="entry name" value="PKD_dom_sf"/>
</dbReference>
<sequence length="939" mass="102715">MTNYTLSLWSITRMVFPGIIALGLWNYHSKPETIQTVVQPTPPEENRFTKIVLAEKLDEPMEMAPLRDGRVLFIERKGNVKLYSPDTKQVKVITTIPVSTKYTDKEGKQTEAEDGLLGLTLDPGFEQNHWLYLYYSPAGETSENILARYELRGDELVMDSKKVILHVATQREQCCHTGGSMAFDGKGNLFLSTGDNTSPRATGFSPLDERPGRNPWDAQKSSSNTNDLRGKVLRIHPEPDGSYTVPEGNLFPKGTAKTRSEIYTMGHRNPYRISVDKKTGYLYWGDVGADSGVDSTGRGARGHDEFNQAKQPGNFGWPYFQGNNKPFWDYDFATGKSGSPFDPTKPVNNSPNNTGLTELPPAQNAMIWYPANESILFPQLGKGGRSAMAGPVYYKDDFRTAKRAFPDYYNGKLFIYEWMRGWILAVTLDEDGNYLRTEPFMPSHKFSNPIELEFGPEGDLYMLEYGTGWFQGNDDARLVRIEYNGGNRKPIVEATVDKKIGANPLAVKFSSEGTQDYDRDVLTYDWSITDKKGMSVQSFKEPNPAFTFTKPGVYNVVLTVSDGKGEPSTRSMEIVAGNEAPKLTFSMNKGNRSFYFPNKPFEYAVAVTDKEDGSLANGKILPAQVAVTIDYLKDGVDPVEIEAGHRTAEASASLATGKKLMDANDCRSCHFVDKKSVGPAYQLVAQKYKGNPQAIDRLTTKVVQGGGGVWGDAVMPAHPQLSVSDAKEIVQYVLSLGDSKAAAVSLPVKGSYTPKATTGNDQGAYIIRAAYKDKGANGVPSASAEDVLVLRNPSVPAGNADKSGGVQKFKLPEPPVEMVIAMAPDNYIGFSKTDLTGIDHVTFVVSAPVQQLNAAGGVIEVYLDSPTGPMIGQSPAIVPKDTPITGTSFTPDMVNAKLTPTQGIHDVYYVFKNDKSGGKPLFIVLTLQYSAGESVASGK</sequence>
<dbReference type="PANTHER" id="PTHR19328">
    <property type="entry name" value="HEDGEHOG-INTERACTING PROTEIN"/>
    <property type="match status" value="1"/>
</dbReference>
<dbReference type="Pfam" id="PF18911">
    <property type="entry name" value="PKD_4"/>
    <property type="match status" value="1"/>
</dbReference>
<feature type="domain" description="PKD" evidence="8">
    <location>
        <begin position="490"/>
        <end position="574"/>
    </location>
</feature>
<evidence type="ECO:0000259" key="8">
    <source>
        <dbReference type="PROSITE" id="PS50093"/>
    </source>
</evidence>